<evidence type="ECO:0000313" key="2">
    <source>
        <dbReference type="EMBL" id="KAF2728627.1"/>
    </source>
</evidence>
<dbReference type="Pfam" id="PF24864">
    <property type="entry name" value="DUF7730"/>
    <property type="match status" value="1"/>
</dbReference>
<dbReference type="EMBL" id="ML996272">
    <property type="protein sequence ID" value="KAF2728627.1"/>
    <property type="molecule type" value="Genomic_DNA"/>
</dbReference>
<protein>
    <recommendedName>
        <fullName evidence="1">DUF7730 domain-containing protein</fullName>
    </recommendedName>
</protein>
<dbReference type="OrthoDB" id="4757095at2759"/>
<keyword evidence="3" id="KW-1185">Reference proteome</keyword>
<evidence type="ECO:0000313" key="3">
    <source>
        <dbReference type="Proteomes" id="UP000799444"/>
    </source>
</evidence>
<dbReference type="AlphaFoldDB" id="A0A9P4QJU8"/>
<dbReference type="InterPro" id="IPR056632">
    <property type="entry name" value="DUF7730"/>
</dbReference>
<accession>A0A9P4QJU8</accession>
<gene>
    <name evidence="2" type="ORF">EJ04DRAFT_516457</name>
</gene>
<feature type="domain" description="DUF7730" evidence="1">
    <location>
        <begin position="6"/>
        <end position="109"/>
    </location>
</feature>
<organism evidence="2 3">
    <name type="scientific">Polyplosphaeria fusca</name>
    <dbReference type="NCBI Taxonomy" id="682080"/>
    <lineage>
        <taxon>Eukaryota</taxon>
        <taxon>Fungi</taxon>
        <taxon>Dikarya</taxon>
        <taxon>Ascomycota</taxon>
        <taxon>Pezizomycotina</taxon>
        <taxon>Dothideomycetes</taxon>
        <taxon>Pleosporomycetidae</taxon>
        <taxon>Pleosporales</taxon>
        <taxon>Tetraplosphaeriaceae</taxon>
        <taxon>Polyplosphaeria</taxon>
    </lineage>
</organism>
<comment type="caution">
    <text evidence="2">The sequence shown here is derived from an EMBL/GenBank/DDBJ whole genome shotgun (WGS) entry which is preliminary data.</text>
</comment>
<reference evidence="2" key="1">
    <citation type="journal article" date="2020" name="Stud. Mycol.">
        <title>101 Dothideomycetes genomes: a test case for predicting lifestyles and emergence of pathogens.</title>
        <authorList>
            <person name="Haridas S."/>
            <person name="Albert R."/>
            <person name="Binder M."/>
            <person name="Bloem J."/>
            <person name="Labutti K."/>
            <person name="Salamov A."/>
            <person name="Andreopoulos B."/>
            <person name="Baker S."/>
            <person name="Barry K."/>
            <person name="Bills G."/>
            <person name="Bluhm B."/>
            <person name="Cannon C."/>
            <person name="Castanera R."/>
            <person name="Culley D."/>
            <person name="Daum C."/>
            <person name="Ezra D."/>
            <person name="Gonzalez J."/>
            <person name="Henrissat B."/>
            <person name="Kuo A."/>
            <person name="Liang C."/>
            <person name="Lipzen A."/>
            <person name="Lutzoni F."/>
            <person name="Magnuson J."/>
            <person name="Mondo S."/>
            <person name="Nolan M."/>
            <person name="Ohm R."/>
            <person name="Pangilinan J."/>
            <person name="Park H.-J."/>
            <person name="Ramirez L."/>
            <person name="Alfaro M."/>
            <person name="Sun H."/>
            <person name="Tritt A."/>
            <person name="Yoshinaga Y."/>
            <person name="Zwiers L.-H."/>
            <person name="Turgeon B."/>
            <person name="Goodwin S."/>
            <person name="Spatafora J."/>
            <person name="Crous P."/>
            <person name="Grigoriev I."/>
        </authorList>
    </citation>
    <scope>NUCLEOTIDE SEQUENCE</scope>
    <source>
        <strain evidence="2">CBS 125425</strain>
    </source>
</reference>
<dbReference type="Proteomes" id="UP000799444">
    <property type="component" value="Unassembled WGS sequence"/>
</dbReference>
<evidence type="ECO:0000259" key="1">
    <source>
        <dbReference type="Pfam" id="PF24864"/>
    </source>
</evidence>
<sequence>MSILVHAQQQSAFFRAPTEIRHAIYHLIRPERLHVFADRGRLRISECIACDPLACCNAEDQNPLCGRWFSSSCGPHYNCEARVGGRHTRLKDPKWTNTGFLSLMSTCKRG</sequence>
<proteinExistence type="predicted"/>
<name>A0A9P4QJU8_9PLEO</name>